<dbReference type="InterPro" id="IPR050281">
    <property type="entry name" value="Flavin_monoamine_oxidase"/>
</dbReference>
<dbReference type="InterPro" id="IPR036188">
    <property type="entry name" value="FAD/NAD-bd_sf"/>
</dbReference>
<dbReference type="SUPFAM" id="SSF51905">
    <property type="entry name" value="FAD/NAD(P)-binding domain"/>
    <property type="match status" value="1"/>
</dbReference>
<accession>A0A068RL15</accession>
<dbReference type="GO" id="GO:0006598">
    <property type="term" value="P:polyamine catabolic process"/>
    <property type="evidence" value="ECO:0007669"/>
    <property type="project" value="TreeGrafter"/>
</dbReference>
<feature type="domain" description="Amine oxidase" evidence="1">
    <location>
        <begin position="83"/>
        <end position="513"/>
    </location>
</feature>
<dbReference type="Gene3D" id="3.50.50.60">
    <property type="entry name" value="FAD/NAD(P)-binding domain"/>
    <property type="match status" value="1"/>
</dbReference>
<dbReference type="GO" id="GO:0016491">
    <property type="term" value="F:oxidoreductase activity"/>
    <property type="evidence" value="ECO:0007669"/>
    <property type="project" value="InterPro"/>
</dbReference>
<evidence type="ECO:0000313" key="3">
    <source>
        <dbReference type="Proteomes" id="UP000027586"/>
    </source>
</evidence>
<dbReference type="PANTHER" id="PTHR10742:SF313">
    <property type="entry name" value="AMINE OXIDASE"/>
    <property type="match status" value="1"/>
</dbReference>
<gene>
    <name evidence="2" type="ORF">LCOR_01380.1</name>
</gene>
<reference evidence="2" key="1">
    <citation type="submission" date="2013-08" db="EMBL/GenBank/DDBJ databases">
        <title>Gene expansion shapes genome architecture in the human pathogen Lichtheimia corymbifera: an evolutionary genomics analysis in the ancient terrestrial Mucorales (Mucoromycotina).</title>
        <authorList>
            <person name="Schwartze V.U."/>
            <person name="Winter S."/>
            <person name="Shelest E."/>
            <person name="Marcet-Houben M."/>
            <person name="Horn F."/>
            <person name="Wehner S."/>
            <person name="Hoffmann K."/>
            <person name="Riege K."/>
            <person name="Sammeth M."/>
            <person name="Nowrousian M."/>
            <person name="Valiante V."/>
            <person name="Linde J."/>
            <person name="Jacobsen I.D."/>
            <person name="Marz M."/>
            <person name="Brakhage A.A."/>
            <person name="Gabaldon T."/>
            <person name="Bocker S."/>
            <person name="Voigt K."/>
        </authorList>
    </citation>
    <scope>NUCLEOTIDE SEQUENCE [LARGE SCALE GENOMIC DNA]</scope>
    <source>
        <strain evidence="2">FSU 9682</strain>
    </source>
</reference>
<organism evidence="2 3">
    <name type="scientific">Lichtheimia corymbifera JMRC:FSU:9682</name>
    <dbReference type="NCBI Taxonomy" id="1263082"/>
    <lineage>
        <taxon>Eukaryota</taxon>
        <taxon>Fungi</taxon>
        <taxon>Fungi incertae sedis</taxon>
        <taxon>Mucoromycota</taxon>
        <taxon>Mucoromycotina</taxon>
        <taxon>Mucoromycetes</taxon>
        <taxon>Mucorales</taxon>
        <taxon>Lichtheimiaceae</taxon>
        <taxon>Lichtheimia</taxon>
    </lineage>
</organism>
<dbReference type="VEuPathDB" id="FungiDB:LCOR_01380.1"/>
<dbReference type="STRING" id="1263082.A0A068RL15"/>
<comment type="caution">
    <text evidence="2">The sequence shown here is derived from an EMBL/GenBank/DDBJ whole genome shotgun (WGS) entry which is preliminary data.</text>
</comment>
<keyword evidence="3" id="KW-1185">Reference proteome</keyword>
<evidence type="ECO:0000259" key="1">
    <source>
        <dbReference type="Pfam" id="PF01593"/>
    </source>
</evidence>
<proteinExistence type="predicted"/>
<name>A0A068RL15_9FUNG</name>
<dbReference type="AlphaFoldDB" id="A0A068RL15"/>
<dbReference type="EMBL" id="CBTN010000003">
    <property type="protein sequence ID" value="CDH49641.1"/>
    <property type="molecule type" value="Genomic_DNA"/>
</dbReference>
<dbReference type="Proteomes" id="UP000027586">
    <property type="component" value="Unassembled WGS sequence"/>
</dbReference>
<dbReference type="OrthoDB" id="5046242at2759"/>
<dbReference type="Gene3D" id="3.90.660.10">
    <property type="match status" value="1"/>
</dbReference>
<dbReference type="Pfam" id="PF01593">
    <property type="entry name" value="Amino_oxidase"/>
    <property type="match status" value="1"/>
</dbReference>
<sequence length="547" mass="61587">MPYHRPAPVSDNWLRRSPQWGHTAIKVSLILVAKDVGSSSSSSTSPNMQLFKNLAWIAASAAVALPASAETIRTKVAILGGGVAGISAARNLTANGIDDFVIVEARDILGGRAQNAPFAGTHVELGCNWVQGLGTNPINELRKEHGLKTVANDGDNVIFRDEDGVVNHTKAYNEYNDAYDSIWDLTEKRLANNQVDISARTAFNLIGYKPQTPLEQAVEYYLFDWEMAENPEVSSTIYTIYNDNFTYGDTVFGPDSDSDRFVLDPRGFKHIFLEEAKKFLKEDDDRVLLNTLVTKIEYDKNGVAIQTNTSDVILADYAITTFSVGVLKSDDIEWSPPLPDWKLEGIYGFDMATYTKIFLNFPYQFWDDNQYAVWVDPDRRGYFNTWQNLNAPGFLPKNTSTNIFFATVTQDLAFQVEAMEDEEVKDLAMDVLRKMYGDDIPEATDILFPRWHSNPLFRGTYSNWPIGETGEHHVNMKAPLHNRVHFAGEAMSVEFYGFLQGAWVTGEDTAQIVASCIKNEKCEKAEYFPQITNARIEPHYILKKRSL</sequence>
<evidence type="ECO:0000313" key="2">
    <source>
        <dbReference type="EMBL" id="CDH49641.1"/>
    </source>
</evidence>
<protein>
    <submittedName>
        <fullName evidence="2">Flavin containing polyamine</fullName>
    </submittedName>
</protein>
<dbReference type="PANTHER" id="PTHR10742">
    <property type="entry name" value="FLAVIN MONOAMINE OXIDASE"/>
    <property type="match status" value="1"/>
</dbReference>
<dbReference type="SUPFAM" id="SSF54373">
    <property type="entry name" value="FAD-linked reductases, C-terminal domain"/>
    <property type="match status" value="1"/>
</dbReference>
<dbReference type="InterPro" id="IPR002937">
    <property type="entry name" value="Amino_oxidase"/>
</dbReference>